<gene>
    <name evidence="7" type="primary">LOC103262832</name>
</gene>
<evidence type="ECO:0000313" key="6">
    <source>
        <dbReference type="Proteomes" id="UP000189704"/>
    </source>
</evidence>
<evidence type="ECO:0000313" key="7">
    <source>
        <dbReference type="RefSeq" id="XP_008058670.1"/>
    </source>
</evidence>
<dbReference type="AlphaFoldDB" id="A0A1U7TLF9"/>
<evidence type="ECO:0000256" key="2">
    <source>
        <dbReference type="ARBA" id="ARBA00009090"/>
    </source>
</evidence>
<dbReference type="InterPro" id="IPR006759">
    <property type="entry name" value="Glyco_transf_54"/>
</dbReference>
<dbReference type="Pfam" id="PF04666">
    <property type="entry name" value="MGAT4_cons"/>
    <property type="match status" value="1"/>
</dbReference>
<sequence length="270" mass="30334">MNFASNLSDYFLLVEDNVHCTPKFVAAISSALSAWKELFWVTLEFSSLSASGKVFHSSDLSRLASFFLLFHQDTPVHLLLSEFHLLLGQNIPIRFNPSVFHHMGNYSVFGDICFPMEKDTVFGEPDNPVASVLTDMVSLQNVVPQYAYILNEECYSTLDASKGNHLTVILDRPQKVIRIAVLTGSDTQGSYQLQQGQVELGYGPRENPEDCALYSLLGPLVEGNLDQRVFPEGDSLEELSCIRLVVLASQKSWLLIRQIRVWTKPEEEES</sequence>
<keyword evidence="4" id="KW-0333">Golgi apparatus</keyword>
<keyword evidence="3" id="KW-0735">Signal-anchor</keyword>
<dbReference type="GO" id="GO:0000139">
    <property type="term" value="C:Golgi membrane"/>
    <property type="evidence" value="ECO:0007669"/>
    <property type="project" value="UniProtKB-SubCell"/>
</dbReference>
<dbReference type="GO" id="GO:0008375">
    <property type="term" value="F:acetylglucosaminyltransferase activity"/>
    <property type="evidence" value="ECO:0007669"/>
    <property type="project" value="TreeGrafter"/>
</dbReference>
<dbReference type="KEGG" id="csyr:103262832"/>
<keyword evidence="6" id="KW-1185">Reference proteome</keyword>
<dbReference type="InterPro" id="IPR057279">
    <property type="entry name" value="MGAT4"/>
</dbReference>
<dbReference type="OrthoDB" id="432685at2759"/>
<feature type="domain" description="MGAT4 conserved region" evidence="5">
    <location>
        <begin position="1"/>
        <end position="117"/>
    </location>
</feature>
<dbReference type="RefSeq" id="XP_008058670.1">
    <property type="nucleotide sequence ID" value="XM_008060479.1"/>
</dbReference>
<dbReference type="GeneID" id="103262832"/>
<comment type="subcellular location">
    <subcellularLocation>
        <location evidence="1">Golgi apparatus membrane</location>
        <topology evidence="1">Single-pass type II membrane protein</topology>
    </subcellularLocation>
</comment>
<accession>A0A1U7TLF9</accession>
<dbReference type="PANTHER" id="PTHR12062">
    <property type="entry name" value="N-ACETYLGLUCOSAMINYLTRANSFERASE VI"/>
    <property type="match status" value="1"/>
</dbReference>
<evidence type="ECO:0000256" key="3">
    <source>
        <dbReference type="ARBA" id="ARBA00022968"/>
    </source>
</evidence>
<dbReference type="Proteomes" id="UP000189704">
    <property type="component" value="Unplaced"/>
</dbReference>
<evidence type="ECO:0000259" key="5">
    <source>
        <dbReference type="Pfam" id="PF04666"/>
    </source>
</evidence>
<protein>
    <submittedName>
        <fullName evidence="7">Alpha-1,3-mannosyl-glycoprotein 4-beta-N-acetylglucosaminyltransferase-like protein MGAT4E</fullName>
    </submittedName>
</protein>
<dbReference type="PANTHER" id="PTHR12062:SF32">
    <property type="entry name" value="MGAT4 FAMILY, MEMBER F"/>
    <property type="match status" value="1"/>
</dbReference>
<organism evidence="6 7">
    <name type="scientific">Carlito syrichta</name>
    <name type="common">Philippine tarsier</name>
    <name type="synonym">Tarsius syrichta</name>
    <dbReference type="NCBI Taxonomy" id="1868482"/>
    <lineage>
        <taxon>Eukaryota</taxon>
        <taxon>Metazoa</taxon>
        <taxon>Chordata</taxon>
        <taxon>Craniata</taxon>
        <taxon>Vertebrata</taxon>
        <taxon>Euteleostomi</taxon>
        <taxon>Mammalia</taxon>
        <taxon>Eutheria</taxon>
        <taxon>Euarchontoglires</taxon>
        <taxon>Primates</taxon>
        <taxon>Haplorrhini</taxon>
        <taxon>Tarsiiformes</taxon>
        <taxon>Tarsiidae</taxon>
        <taxon>Carlito</taxon>
    </lineage>
</organism>
<reference evidence="7" key="1">
    <citation type="submission" date="2025-08" db="UniProtKB">
        <authorList>
            <consortium name="RefSeq"/>
        </authorList>
    </citation>
    <scope>IDENTIFICATION</scope>
</reference>
<evidence type="ECO:0000256" key="1">
    <source>
        <dbReference type="ARBA" id="ARBA00004323"/>
    </source>
</evidence>
<dbReference type="GO" id="GO:0006487">
    <property type="term" value="P:protein N-linked glycosylation"/>
    <property type="evidence" value="ECO:0007669"/>
    <property type="project" value="TreeGrafter"/>
</dbReference>
<evidence type="ECO:0000256" key="4">
    <source>
        <dbReference type="ARBA" id="ARBA00023034"/>
    </source>
</evidence>
<proteinExistence type="inferred from homology"/>
<name>A0A1U7TLF9_CARSF</name>
<comment type="similarity">
    <text evidence="2">Belongs to the glycosyltransferase 54 family.</text>
</comment>
<keyword evidence="3" id="KW-0812">Transmembrane</keyword>